<reference evidence="1" key="1">
    <citation type="submission" date="2023-10" db="EMBL/GenBank/DDBJ databases">
        <authorList>
            <person name="Rodriguez Cubillos JULIANA M."/>
            <person name="De Vega J."/>
        </authorList>
    </citation>
    <scope>NUCLEOTIDE SEQUENCE</scope>
</reference>
<accession>A0ACB0KFM9</accession>
<dbReference type="EMBL" id="CASHSV030000206">
    <property type="protein sequence ID" value="CAJ2656089.1"/>
    <property type="molecule type" value="Genomic_DNA"/>
</dbReference>
<sequence length="660" mass="77147">MTSMLHQIVRWTMQPKIWRFVCFVSSIVGLLCYALSSSFNHLFGKWNLSKIFLYSVVSFIICFAILFANKCHTSGTTSIRLKVHLVFFVFTITTVYSFFFDKSNGKPDLYSLISCAAFAIMSLGLSKQTHFGFEVDLLYFFCGYLTLQLMKIKFFLVIVGASFSYSLILLRFYLGNPTESGHIGYQIQDQHSVVIQVNEDLEEDNTFESAPVMTFDALQGNMDLGSAIQVNLPPQQGNSDDGIHIKLDNFKRDLAKMNGKLNHVIWQQFMMLNQELVPRSYIWTPADKIMGIESIIYDLQKIVNKMMEDGFRSECCNMFNIFRSKFLNKCLCRLGLHEVNFRDVDNKSFGNLIKAFHTALRILLPNEKWIWQRVFFGFSLENSIFSSLEWRRMEIELWVKFMMLETFIRYNMSQETFGCGVHPLTREVMKCIKDASKDKDNATYFHIPEMIQLLESNLKAKSKNHINPASGYLFMLNNNRYIQLVARCDSLRLLLGEDWTQLQAFKVRRNNRDYLRFSWNKVIFNLMKNNKSVDRNVAIESMSLFHLNFSDICKAQSTCWVLDERLRITMIRYLKEMLLPLYENFIGWFKDVLGKVDVDQYIEYEMSNIEDRLNHLFLGNKPTKESSSVTQYTQGSNSIMNAERLKVTEEKYRFGARKRV</sequence>
<gene>
    <name evidence="1" type="ORF">MILVUS5_LOCUS22912</name>
</gene>
<dbReference type="Proteomes" id="UP001177021">
    <property type="component" value="Unassembled WGS sequence"/>
</dbReference>
<proteinExistence type="predicted"/>
<name>A0ACB0KFM9_TRIPR</name>
<evidence type="ECO:0000313" key="2">
    <source>
        <dbReference type="Proteomes" id="UP001177021"/>
    </source>
</evidence>
<organism evidence="1 2">
    <name type="scientific">Trifolium pratense</name>
    <name type="common">Red clover</name>
    <dbReference type="NCBI Taxonomy" id="57577"/>
    <lineage>
        <taxon>Eukaryota</taxon>
        <taxon>Viridiplantae</taxon>
        <taxon>Streptophyta</taxon>
        <taxon>Embryophyta</taxon>
        <taxon>Tracheophyta</taxon>
        <taxon>Spermatophyta</taxon>
        <taxon>Magnoliopsida</taxon>
        <taxon>eudicotyledons</taxon>
        <taxon>Gunneridae</taxon>
        <taxon>Pentapetalae</taxon>
        <taxon>rosids</taxon>
        <taxon>fabids</taxon>
        <taxon>Fabales</taxon>
        <taxon>Fabaceae</taxon>
        <taxon>Papilionoideae</taxon>
        <taxon>50 kb inversion clade</taxon>
        <taxon>NPAAA clade</taxon>
        <taxon>Hologalegina</taxon>
        <taxon>IRL clade</taxon>
        <taxon>Trifolieae</taxon>
        <taxon>Trifolium</taxon>
    </lineage>
</organism>
<keyword evidence="2" id="KW-1185">Reference proteome</keyword>
<protein>
    <submittedName>
        <fullName evidence="1">Uncharacterized protein</fullName>
    </submittedName>
</protein>
<evidence type="ECO:0000313" key="1">
    <source>
        <dbReference type="EMBL" id="CAJ2656089.1"/>
    </source>
</evidence>
<comment type="caution">
    <text evidence="1">The sequence shown here is derived from an EMBL/GenBank/DDBJ whole genome shotgun (WGS) entry which is preliminary data.</text>
</comment>